<gene>
    <name evidence="4" type="ORF">SSM2_203</name>
</gene>
<evidence type="ECO:0000259" key="3">
    <source>
        <dbReference type="Pfam" id="PF01467"/>
    </source>
</evidence>
<proteinExistence type="predicted"/>
<dbReference type="Gene3D" id="3.40.50.620">
    <property type="entry name" value="HUPs"/>
    <property type="match status" value="1"/>
</dbReference>
<evidence type="ECO:0000256" key="2">
    <source>
        <dbReference type="ARBA" id="ARBA00022695"/>
    </source>
</evidence>
<dbReference type="NCBIfam" id="TIGR00125">
    <property type="entry name" value="cyt_tran_rel"/>
    <property type="match status" value="1"/>
</dbReference>
<organism evidence="4 5">
    <name type="scientific">Synechococcus phage S-SM2</name>
    <dbReference type="NCBI Taxonomy" id="444860"/>
    <lineage>
        <taxon>Viruses</taxon>
        <taxon>Duplodnaviria</taxon>
        <taxon>Heunggongvirae</taxon>
        <taxon>Uroviricota</taxon>
        <taxon>Caudoviricetes</taxon>
        <taxon>Pantevenvirales</taxon>
        <taxon>Kyanoviridae</taxon>
        <taxon>Nilusvirus</taxon>
        <taxon>Nilusvirus ssm2</taxon>
    </lineage>
</organism>
<sequence length="140" mass="15787">MITVWTNGCFDILHPGHIELFKVAKSLGDRLIVGVDTDLKVKADKGANRPINNLEYRKAMLESIRYIDIVLPFGSRQELEQSIQLYRPDVLLVGGDWRNGDVVGREFAKEVRFFNRVGGYSSTNVIDSIANKYINTGKSL</sequence>
<dbReference type="EMBL" id="GU071095">
    <property type="protein sequence ID" value="ADO97536.1"/>
    <property type="molecule type" value="Genomic_DNA"/>
</dbReference>
<dbReference type="Proteomes" id="UP000006524">
    <property type="component" value="Segment"/>
</dbReference>
<dbReference type="InterPro" id="IPR050385">
    <property type="entry name" value="Archaeal_FAD_synthase"/>
</dbReference>
<keyword evidence="5" id="KW-1185">Reference proteome</keyword>
<dbReference type="PANTHER" id="PTHR43793:SF1">
    <property type="entry name" value="FAD SYNTHASE"/>
    <property type="match status" value="1"/>
</dbReference>
<name>E3SJ88_9CAUD</name>
<evidence type="ECO:0000256" key="1">
    <source>
        <dbReference type="ARBA" id="ARBA00022679"/>
    </source>
</evidence>
<protein>
    <submittedName>
        <fullName evidence="4">Putative nucleotidyltransferase</fullName>
    </submittedName>
</protein>
<dbReference type="OrthoDB" id="20317at10239"/>
<dbReference type="RefSeq" id="YP_004322350.1">
    <property type="nucleotide sequence ID" value="NC_015279.1"/>
</dbReference>
<dbReference type="SUPFAM" id="SSF52374">
    <property type="entry name" value="Nucleotidylyl transferase"/>
    <property type="match status" value="1"/>
</dbReference>
<dbReference type="KEGG" id="vg:10326826"/>
<evidence type="ECO:0000313" key="4">
    <source>
        <dbReference type="EMBL" id="ADO97536.1"/>
    </source>
</evidence>
<dbReference type="PANTHER" id="PTHR43793">
    <property type="entry name" value="FAD SYNTHASE"/>
    <property type="match status" value="1"/>
</dbReference>
<dbReference type="InterPro" id="IPR004821">
    <property type="entry name" value="Cyt_trans-like"/>
</dbReference>
<dbReference type="InterPro" id="IPR014729">
    <property type="entry name" value="Rossmann-like_a/b/a_fold"/>
</dbReference>
<dbReference type="GO" id="GO:0016779">
    <property type="term" value="F:nucleotidyltransferase activity"/>
    <property type="evidence" value="ECO:0007669"/>
    <property type="project" value="UniProtKB-KW"/>
</dbReference>
<keyword evidence="1 4" id="KW-0808">Transferase</keyword>
<keyword evidence="2" id="KW-0548">Nucleotidyltransferase</keyword>
<feature type="domain" description="Cytidyltransferase-like" evidence="3">
    <location>
        <begin position="5"/>
        <end position="101"/>
    </location>
</feature>
<accession>E3SJ88</accession>
<dbReference type="Pfam" id="PF01467">
    <property type="entry name" value="CTP_transf_like"/>
    <property type="match status" value="1"/>
</dbReference>
<reference evidence="4 5" key="1">
    <citation type="journal article" date="2010" name="Environ. Microbiol.">
        <title>Genomic analysis of oceanic cyanobacterial myoviruses compared with T4-like myoviruses from diverse hosts and environments.</title>
        <authorList>
            <person name="Sullivan M.B."/>
            <person name="Huang K.H."/>
            <person name="Ignacio-Espinoza J.C."/>
            <person name="Berlin A.M."/>
            <person name="Kelly L."/>
            <person name="Weigele P.R."/>
            <person name="DeFrancesco A.S."/>
            <person name="Kern S.E."/>
            <person name="Thompson L.R."/>
            <person name="Young S."/>
            <person name="Yandava C."/>
            <person name="Fu R."/>
            <person name="Krastins B."/>
            <person name="Chase M."/>
            <person name="Sarracino D."/>
            <person name="Osburne M.S."/>
            <person name="Henn M.R."/>
            <person name="Chisholm S.W."/>
        </authorList>
    </citation>
    <scope>NUCLEOTIDE SEQUENCE [LARGE SCALE GENOMIC DNA]</scope>
    <source>
        <strain evidence="4">8017-1</strain>
    </source>
</reference>
<evidence type="ECO:0000313" key="5">
    <source>
        <dbReference type="Proteomes" id="UP000006524"/>
    </source>
</evidence>
<dbReference type="GeneID" id="10326826"/>